<evidence type="ECO:0000313" key="2">
    <source>
        <dbReference type="EMBL" id="ROO84742.1"/>
    </source>
</evidence>
<dbReference type="PANTHER" id="PTHR43844">
    <property type="entry name" value="METHIONINE SYNTHASE"/>
    <property type="match status" value="1"/>
</dbReference>
<proteinExistence type="predicted"/>
<dbReference type="GO" id="GO:0008270">
    <property type="term" value="F:zinc ion binding"/>
    <property type="evidence" value="ECO:0007669"/>
    <property type="project" value="InterPro"/>
</dbReference>
<dbReference type="PANTHER" id="PTHR43844:SF2">
    <property type="entry name" value="SYNTHASE, VITAMIN-B12 INDEPENDENT, PUTATIVE (AFU_ORTHOLOGUE AFUA_3G12060)-RELATED"/>
    <property type="match status" value="1"/>
</dbReference>
<dbReference type="GO" id="GO:0003871">
    <property type="term" value="F:5-methyltetrahydropteroyltriglutamate-homocysteine S-methyltransferase activity"/>
    <property type="evidence" value="ECO:0007669"/>
    <property type="project" value="InterPro"/>
</dbReference>
<dbReference type="InterPro" id="IPR038071">
    <property type="entry name" value="UROD/MetE-like_sf"/>
</dbReference>
<keyword evidence="2" id="KW-0808">Transferase</keyword>
<dbReference type="Pfam" id="PF01717">
    <property type="entry name" value="Meth_synt_2"/>
    <property type="match status" value="1"/>
</dbReference>
<protein>
    <submittedName>
        <fullName evidence="2">5-methyltetrahydropteroyltriglutamate--homocysteine methyltransferase</fullName>
    </submittedName>
</protein>
<dbReference type="EMBL" id="RJKE01000001">
    <property type="protein sequence ID" value="ROO84742.1"/>
    <property type="molecule type" value="Genomic_DNA"/>
</dbReference>
<accession>A0A3N1CTV6</accession>
<sequence>MADTFKYRIDHHGSLIRPAEVLAARARHAAGELDAAGLRAAEDAAIAEAVRFQRKLRLSVVTDGDFRRADFRGAILETVHGFRRTEEADKYGRPTWLASAELKADGPLVAADVAALAELTGAAAPKATLPSPAYLAATSFDPAGPYKTPAELGEALARVVRAEIEELIARGVRLIQLNNFRYQAYLFGRGGQPLTLEEAIAIDALAVSVEDRPEGVRIGLCPTHKAADVDHEAAARLFAELPVDRWILPYDQGTQGETDLLKAVPADRDAALGIVSPRASALEDIDTIMNRMDVAAELKDIEDIAITPSSGFSDTAGAPEISAEDQRRKLVHVETIARMCWGNEL</sequence>
<dbReference type="SUPFAM" id="SSF51726">
    <property type="entry name" value="UROD/MetE-like"/>
    <property type="match status" value="1"/>
</dbReference>
<dbReference type="GO" id="GO:0009086">
    <property type="term" value="P:methionine biosynthetic process"/>
    <property type="evidence" value="ECO:0007669"/>
    <property type="project" value="InterPro"/>
</dbReference>
<evidence type="ECO:0000313" key="3">
    <source>
        <dbReference type="Proteomes" id="UP000272400"/>
    </source>
</evidence>
<gene>
    <name evidence="2" type="ORF">EDD29_2270</name>
</gene>
<dbReference type="RefSeq" id="WP_123664319.1">
    <property type="nucleotide sequence ID" value="NZ_RJKE01000001.1"/>
</dbReference>
<keyword evidence="3" id="KW-1185">Reference proteome</keyword>
<comment type="caution">
    <text evidence="2">The sequence shown here is derived from an EMBL/GenBank/DDBJ whole genome shotgun (WGS) entry which is preliminary data.</text>
</comment>
<feature type="domain" description="Cobalamin-independent methionine synthase MetE C-terminal/archaeal" evidence="1">
    <location>
        <begin position="18"/>
        <end position="314"/>
    </location>
</feature>
<evidence type="ECO:0000259" key="1">
    <source>
        <dbReference type="Pfam" id="PF01717"/>
    </source>
</evidence>
<keyword evidence="2" id="KW-0489">Methyltransferase</keyword>
<name>A0A3N1CTV6_9ACTN</name>
<dbReference type="OrthoDB" id="6430685at2"/>
<dbReference type="Proteomes" id="UP000272400">
    <property type="component" value="Unassembled WGS sequence"/>
</dbReference>
<organism evidence="2 3">
    <name type="scientific">Actinocorallia herbida</name>
    <dbReference type="NCBI Taxonomy" id="58109"/>
    <lineage>
        <taxon>Bacteria</taxon>
        <taxon>Bacillati</taxon>
        <taxon>Actinomycetota</taxon>
        <taxon>Actinomycetes</taxon>
        <taxon>Streptosporangiales</taxon>
        <taxon>Thermomonosporaceae</taxon>
        <taxon>Actinocorallia</taxon>
    </lineage>
</organism>
<dbReference type="Gene3D" id="3.20.20.210">
    <property type="match status" value="1"/>
</dbReference>
<dbReference type="InterPro" id="IPR002629">
    <property type="entry name" value="Met_Synth_C/arc"/>
</dbReference>
<dbReference type="GO" id="GO:0032259">
    <property type="term" value="P:methylation"/>
    <property type="evidence" value="ECO:0007669"/>
    <property type="project" value="UniProtKB-KW"/>
</dbReference>
<dbReference type="AlphaFoldDB" id="A0A3N1CTV6"/>
<reference evidence="2 3" key="1">
    <citation type="submission" date="2018-11" db="EMBL/GenBank/DDBJ databases">
        <title>Sequencing the genomes of 1000 actinobacteria strains.</title>
        <authorList>
            <person name="Klenk H.-P."/>
        </authorList>
    </citation>
    <scope>NUCLEOTIDE SEQUENCE [LARGE SCALE GENOMIC DNA]</scope>
    <source>
        <strain evidence="2 3">DSM 44254</strain>
    </source>
</reference>